<keyword evidence="1" id="KW-0812">Transmembrane</keyword>
<feature type="transmembrane region" description="Helical" evidence="1">
    <location>
        <begin position="880"/>
        <end position="909"/>
    </location>
</feature>
<feature type="transmembrane region" description="Helical" evidence="1">
    <location>
        <begin position="1003"/>
        <end position="1027"/>
    </location>
</feature>
<evidence type="ECO:0000313" key="3">
    <source>
        <dbReference type="Proteomes" id="UP000540989"/>
    </source>
</evidence>
<comment type="caution">
    <text evidence="2">The sequence shown here is derived from an EMBL/GenBank/DDBJ whole genome shotgun (WGS) entry which is preliminary data.</text>
</comment>
<dbReference type="SUPFAM" id="SSF82714">
    <property type="entry name" value="Multidrug efflux transporter AcrB TolC docking domain, DN and DC subdomains"/>
    <property type="match status" value="2"/>
</dbReference>
<dbReference type="InterPro" id="IPR027463">
    <property type="entry name" value="AcrB_DN_DC_subdom"/>
</dbReference>
<feature type="transmembrane region" description="Helical" evidence="1">
    <location>
        <begin position="379"/>
        <end position="399"/>
    </location>
</feature>
<organism evidence="2 3">
    <name type="scientific">Granulicella aggregans</name>
    <dbReference type="NCBI Taxonomy" id="474949"/>
    <lineage>
        <taxon>Bacteria</taxon>
        <taxon>Pseudomonadati</taxon>
        <taxon>Acidobacteriota</taxon>
        <taxon>Terriglobia</taxon>
        <taxon>Terriglobales</taxon>
        <taxon>Acidobacteriaceae</taxon>
        <taxon>Granulicella</taxon>
    </lineage>
</organism>
<feature type="transmembrane region" description="Helical" evidence="1">
    <location>
        <begin position="978"/>
        <end position="997"/>
    </location>
</feature>
<feature type="transmembrane region" description="Helical" evidence="1">
    <location>
        <begin position="446"/>
        <end position="470"/>
    </location>
</feature>
<sequence length="1046" mass="115032">MSEFQIQKPHFEKEQAASHGINLSALAIRERSVTLFFLLAVILAGTLAYFKLGRAEDPHFTVKVFTVVAAWPGATAEEMQDLVAEPLEKRMQELTYYDHVETFTRPGLAFLTITLKDFTPPKAVPDEFYQGRKKIQDEASRLPQGVLPPILNDEYSDVAFAIYSLEAPGLPPRLLTREAETLRQDLLHVPGVMKVNLFGERPERIFVQFSYERLSTLGISARDIFDALVRQNAVTPAGSIDTQNQQVYIRLDGALNDLEKIRDTPITSGGRTFKLSDIADVQRGYEDPASFLVRHNGEPAMMLNVVMRDGFNGLELGKSLEAEQKKIQANLPTGMALSKVTDQSAVILESVGEFQLKFFVALMVVMIVSLISLGWRVGIVVAAAVPITLSATLVVMLATGKDLDRVTLGALILSLGLLVDDAIISIETMVVKMEEGWDRVKAGAYAWSHTAAPMLAGTLVTIIGLMPVGFAASSAGEYAGNIFWIVCIALLLSWIVAVTFTPYLGVKLLPNIQALEGGYAAIYETAGYRKLRRVIVWSVEHKFPVAGAVVLIFFASVFGMGFVKQQFFPSSDRPEVLVDVVLPQGATIEQTQATVVRIEKWVRAQPEAKIVSSYVGGGAPRFWLAYNPELPNPNFAKMMILTPNAKERDKLMVRLRQEVASGLAPEARVRAVSFVFGPYSPYPVAFRVMGPDPNVVRTIADQVLAKMQANPHVRQANEDWNERAPSVRFILDQDRLRLLGLSSNDAGQQIQFLTTGFTVTQVRENIRTVDVVARTSGPNRLDPTKLLNMTLRSSDGKLVPLSQVGNVEIQEEDPILKRRDRTPTITVQSDHDEEVQPPQVSAEVMKSLQPIIAKLPPDYRIEVGANTEESLKANVALAKIFPIMLVCMLVVIIIQVRSLSALAMTILTAPLGLAGVVPTLLLFHVPFGFNAILGLIALAGILMRNTLILIGQIKTNKEEGLDDFHAVVEATVQRSRPVILTALAAVLAFIPLTYSVFWGSLAYTLIGGTAVGTVLTLVFLPALYTIWFRVKPTVREPAQQAELLVH</sequence>
<dbReference type="Gene3D" id="3.30.70.1320">
    <property type="entry name" value="Multidrug efflux transporter AcrB pore domain like"/>
    <property type="match status" value="1"/>
</dbReference>
<dbReference type="PANTHER" id="PTHR32063">
    <property type="match status" value="1"/>
</dbReference>
<dbReference type="AlphaFoldDB" id="A0A7W7ZAK9"/>
<accession>A0A7W7ZAK9</accession>
<name>A0A7W7ZAK9_9BACT</name>
<dbReference type="SUPFAM" id="SSF82866">
    <property type="entry name" value="Multidrug efflux transporter AcrB transmembrane domain"/>
    <property type="match status" value="2"/>
</dbReference>
<gene>
    <name evidence="2" type="ORF">HDF16_000932</name>
</gene>
<dbReference type="Gene3D" id="1.20.1640.10">
    <property type="entry name" value="Multidrug efflux transporter AcrB transmembrane domain"/>
    <property type="match status" value="2"/>
</dbReference>
<dbReference type="Gene3D" id="3.30.70.1440">
    <property type="entry name" value="Multidrug efflux transporter AcrB pore domain"/>
    <property type="match status" value="1"/>
</dbReference>
<reference evidence="2 3" key="1">
    <citation type="submission" date="2020-08" db="EMBL/GenBank/DDBJ databases">
        <title>Genomic Encyclopedia of Type Strains, Phase IV (KMG-V): Genome sequencing to study the core and pangenomes of soil and plant-associated prokaryotes.</title>
        <authorList>
            <person name="Whitman W."/>
        </authorList>
    </citation>
    <scope>NUCLEOTIDE SEQUENCE [LARGE SCALE GENOMIC DNA]</scope>
    <source>
        <strain evidence="2 3">M8UP14</strain>
    </source>
</reference>
<dbReference type="Pfam" id="PF00873">
    <property type="entry name" value="ACR_tran"/>
    <property type="match status" value="1"/>
</dbReference>
<dbReference type="SUPFAM" id="SSF82693">
    <property type="entry name" value="Multidrug efflux transporter AcrB pore domain, PN1, PN2, PC1 and PC2 subdomains"/>
    <property type="match status" value="3"/>
</dbReference>
<dbReference type="Proteomes" id="UP000540989">
    <property type="component" value="Unassembled WGS sequence"/>
</dbReference>
<feature type="transmembrane region" description="Helical" evidence="1">
    <location>
        <begin position="32"/>
        <end position="50"/>
    </location>
</feature>
<dbReference type="GO" id="GO:0005886">
    <property type="term" value="C:plasma membrane"/>
    <property type="evidence" value="ECO:0007669"/>
    <property type="project" value="TreeGrafter"/>
</dbReference>
<proteinExistence type="predicted"/>
<dbReference type="RefSeq" id="WP_184213929.1">
    <property type="nucleotide sequence ID" value="NZ_JACHIP010000001.1"/>
</dbReference>
<keyword evidence="3" id="KW-1185">Reference proteome</keyword>
<dbReference type="EMBL" id="JACHIP010000001">
    <property type="protein sequence ID" value="MBB5056263.1"/>
    <property type="molecule type" value="Genomic_DNA"/>
</dbReference>
<evidence type="ECO:0000256" key="1">
    <source>
        <dbReference type="SAM" id="Phobius"/>
    </source>
</evidence>
<feature type="transmembrane region" description="Helical" evidence="1">
    <location>
        <begin position="921"/>
        <end position="943"/>
    </location>
</feature>
<dbReference type="GO" id="GO:0042910">
    <property type="term" value="F:xenobiotic transmembrane transporter activity"/>
    <property type="evidence" value="ECO:0007669"/>
    <property type="project" value="TreeGrafter"/>
</dbReference>
<dbReference type="PANTHER" id="PTHR32063:SF18">
    <property type="entry name" value="CATION EFFLUX SYSTEM PROTEIN"/>
    <property type="match status" value="1"/>
</dbReference>
<protein>
    <submittedName>
        <fullName evidence="2">Multidrug efflux pump subunit AcrB</fullName>
    </submittedName>
</protein>
<keyword evidence="1" id="KW-1133">Transmembrane helix</keyword>
<feature type="transmembrane region" description="Helical" evidence="1">
    <location>
        <begin position="482"/>
        <end position="504"/>
    </location>
</feature>
<feature type="transmembrane region" description="Helical" evidence="1">
    <location>
        <begin position="543"/>
        <end position="563"/>
    </location>
</feature>
<keyword evidence="1" id="KW-0472">Membrane</keyword>
<evidence type="ECO:0000313" key="2">
    <source>
        <dbReference type="EMBL" id="MBB5056263.1"/>
    </source>
</evidence>
<dbReference type="Gene3D" id="3.30.70.1430">
    <property type="entry name" value="Multidrug efflux transporter AcrB pore domain"/>
    <property type="match status" value="2"/>
</dbReference>
<dbReference type="PRINTS" id="PR00702">
    <property type="entry name" value="ACRIFLAVINRP"/>
</dbReference>
<dbReference type="Gene3D" id="3.30.2090.10">
    <property type="entry name" value="Multidrug efflux transporter AcrB TolC docking domain, DN and DC subdomains"/>
    <property type="match status" value="2"/>
</dbReference>
<feature type="transmembrane region" description="Helical" evidence="1">
    <location>
        <begin position="356"/>
        <end position="373"/>
    </location>
</feature>
<dbReference type="InterPro" id="IPR001036">
    <property type="entry name" value="Acrflvin-R"/>
</dbReference>